<comment type="caution">
    <text evidence="1">The sequence shown here is derived from an EMBL/GenBank/DDBJ whole genome shotgun (WGS) entry which is preliminary data.</text>
</comment>
<name>A0ABQ3QSA7_9ACTN</name>
<keyword evidence="2" id="KW-1185">Reference proteome</keyword>
<reference evidence="1" key="1">
    <citation type="submission" date="2024-05" db="EMBL/GenBank/DDBJ databases">
        <title>Whole genome shotgun sequence of Streptomyces violascens NBRC 12920.</title>
        <authorList>
            <person name="Komaki H."/>
            <person name="Tamura T."/>
        </authorList>
    </citation>
    <scope>NUCLEOTIDE SEQUENCE</scope>
    <source>
        <strain evidence="1">NBRC 12920</strain>
    </source>
</reference>
<protein>
    <submittedName>
        <fullName evidence="1">Uncharacterized protein</fullName>
    </submittedName>
</protein>
<gene>
    <name evidence="1" type="ORF">Sviol_45830</name>
</gene>
<dbReference type="EMBL" id="BNDY01000017">
    <property type="protein sequence ID" value="GHI40175.1"/>
    <property type="molecule type" value="Genomic_DNA"/>
</dbReference>
<sequence>MLRNSRGPGLDHTALLTDLRVSLAGVANVRPTDCLDACEQPNVIVIQPSADGARQADARSGSAW</sequence>
<accession>A0ABQ3QSA7</accession>
<evidence type="ECO:0000313" key="2">
    <source>
        <dbReference type="Proteomes" id="UP001050808"/>
    </source>
</evidence>
<dbReference type="Proteomes" id="UP001050808">
    <property type="component" value="Unassembled WGS sequence"/>
</dbReference>
<proteinExistence type="predicted"/>
<evidence type="ECO:0000313" key="1">
    <source>
        <dbReference type="EMBL" id="GHI40175.1"/>
    </source>
</evidence>
<organism evidence="1 2">
    <name type="scientific">Streptomyces violascens</name>
    <dbReference type="NCBI Taxonomy" id="67381"/>
    <lineage>
        <taxon>Bacteria</taxon>
        <taxon>Bacillati</taxon>
        <taxon>Actinomycetota</taxon>
        <taxon>Actinomycetes</taxon>
        <taxon>Kitasatosporales</taxon>
        <taxon>Streptomycetaceae</taxon>
        <taxon>Streptomyces</taxon>
    </lineage>
</organism>